<dbReference type="InterPro" id="IPR013976">
    <property type="entry name" value="HDOD"/>
</dbReference>
<sequence length="289" mass="31048">MNDKAVTLRAAIQDLDSLPTMPVMAQKILSLPLDTPDGESHLLQLISQDPQISARIIGLANSPLFGTAHKIASIADAAMILGITRVKSVAVGIAVMSALNRRPNGKLSIEHLWLHSLGIALAMCALAHGMPSGKRPLDDEIFFAGLLHDIGFMVLNHIDPASSDLLQIRLTTEIGRPIGEIEAELIEIGHSELGAELARHWDLPDDIVAVLRHHHDDPAEMAAGTARTVSSLLQLAEKLLPAFGISEHVEPDIGTQDWLLLGIDPARSEELAASARAQAEHARQIASTF</sequence>
<protein>
    <submittedName>
        <fullName evidence="2">HDOD domain protein</fullName>
    </submittedName>
</protein>
<dbReference type="InterPro" id="IPR006675">
    <property type="entry name" value="HDIG_dom"/>
</dbReference>
<organism evidence="2">
    <name type="scientific">mine drainage metagenome</name>
    <dbReference type="NCBI Taxonomy" id="410659"/>
    <lineage>
        <taxon>unclassified sequences</taxon>
        <taxon>metagenomes</taxon>
        <taxon>ecological metagenomes</taxon>
    </lineage>
</organism>
<dbReference type="InterPro" id="IPR052340">
    <property type="entry name" value="RNase_Y/CdgJ"/>
</dbReference>
<comment type="caution">
    <text evidence="2">The sequence shown here is derived from an EMBL/GenBank/DDBJ whole genome shotgun (WGS) entry which is preliminary data.</text>
</comment>
<dbReference type="CDD" id="cd00077">
    <property type="entry name" value="HDc"/>
    <property type="match status" value="1"/>
</dbReference>
<dbReference type="NCBIfam" id="TIGR00277">
    <property type="entry name" value="HDIG"/>
    <property type="match status" value="1"/>
</dbReference>
<dbReference type="SUPFAM" id="SSF109604">
    <property type="entry name" value="HD-domain/PDEase-like"/>
    <property type="match status" value="1"/>
</dbReference>
<dbReference type="SMART" id="SM00471">
    <property type="entry name" value="HDc"/>
    <property type="match status" value="1"/>
</dbReference>
<evidence type="ECO:0000313" key="2">
    <source>
        <dbReference type="EMBL" id="OIR11328.1"/>
    </source>
</evidence>
<dbReference type="PANTHER" id="PTHR33525">
    <property type="match status" value="1"/>
</dbReference>
<dbReference type="PANTHER" id="PTHR33525:SF3">
    <property type="entry name" value="RIBONUCLEASE Y"/>
    <property type="match status" value="1"/>
</dbReference>
<accession>A0A1J5T502</accession>
<name>A0A1J5T502_9ZZZZ</name>
<dbReference type="AlphaFoldDB" id="A0A1J5T502"/>
<dbReference type="Gene3D" id="1.10.3210.10">
    <property type="entry name" value="Hypothetical protein af1432"/>
    <property type="match status" value="1"/>
</dbReference>
<feature type="domain" description="HDOD" evidence="1">
    <location>
        <begin position="18"/>
        <end position="217"/>
    </location>
</feature>
<gene>
    <name evidence="2" type="ORF">GALL_68210</name>
</gene>
<proteinExistence type="predicted"/>
<reference evidence="2" key="1">
    <citation type="submission" date="2016-10" db="EMBL/GenBank/DDBJ databases">
        <title>Sequence of Gallionella enrichment culture.</title>
        <authorList>
            <person name="Poehlein A."/>
            <person name="Muehling M."/>
            <person name="Daniel R."/>
        </authorList>
    </citation>
    <scope>NUCLEOTIDE SEQUENCE</scope>
</reference>
<dbReference type="PROSITE" id="PS51833">
    <property type="entry name" value="HDOD"/>
    <property type="match status" value="1"/>
</dbReference>
<dbReference type="EMBL" id="MLJW01000020">
    <property type="protein sequence ID" value="OIR11328.1"/>
    <property type="molecule type" value="Genomic_DNA"/>
</dbReference>
<dbReference type="InterPro" id="IPR003607">
    <property type="entry name" value="HD/PDEase_dom"/>
</dbReference>
<evidence type="ECO:0000259" key="1">
    <source>
        <dbReference type="PROSITE" id="PS51833"/>
    </source>
</evidence>
<dbReference type="Pfam" id="PF08668">
    <property type="entry name" value="HDOD"/>
    <property type="match status" value="1"/>
</dbReference>